<sequence length="217" mass="25201">METLEDYFKNTDSAIRSLFNILLEDERRFVDNFVKLVSTIQTALPESIKDYKSQSNSMIFSKNVIAGSILQIAYMAIKLYSKNETKNSFLSESENFINDNKLQYAVNRNKTFKFNTKFCAGREIGNMPMGLVIYAARNQFNHMDQRIMDLDDLANKLILDDLYKNFPQKINDFDLNIYGDNTTLVSYSILDVLGWTFRTSKNPYESYKQDINEALLC</sequence>
<proteinExistence type="predicted"/>
<evidence type="ECO:0000313" key="1">
    <source>
        <dbReference type="EMBL" id="MBN2964754.1"/>
    </source>
</evidence>
<accession>A0ABS2WSW9</accession>
<dbReference type="Proteomes" id="UP000703590">
    <property type="component" value="Unassembled WGS sequence"/>
</dbReference>
<evidence type="ECO:0000313" key="2">
    <source>
        <dbReference type="Proteomes" id="UP000703590"/>
    </source>
</evidence>
<dbReference type="RefSeq" id="WP_205459304.1">
    <property type="nucleotide sequence ID" value="NZ_JAFHKK010000016.1"/>
</dbReference>
<dbReference type="EMBL" id="JAFHKK010000016">
    <property type="protein sequence ID" value="MBN2964754.1"/>
    <property type="molecule type" value="Genomic_DNA"/>
</dbReference>
<reference evidence="2" key="1">
    <citation type="submission" date="2021-02" db="EMBL/GenBank/DDBJ databases">
        <title>Sulfurospirillum tamanensis sp. nov.</title>
        <authorList>
            <person name="Merkel A.Y."/>
        </authorList>
    </citation>
    <scope>NUCLEOTIDE SEQUENCE [LARGE SCALE GENOMIC DNA]</scope>
    <source>
        <strain evidence="2">T05b</strain>
    </source>
</reference>
<name>A0ABS2WSW9_9BACT</name>
<gene>
    <name evidence="1" type="ORF">JWV37_08170</name>
</gene>
<organism evidence="1 2">
    <name type="scientific">Sulfurospirillum tamanense</name>
    <dbReference type="NCBI Taxonomy" id="2813362"/>
    <lineage>
        <taxon>Bacteria</taxon>
        <taxon>Pseudomonadati</taxon>
        <taxon>Campylobacterota</taxon>
        <taxon>Epsilonproteobacteria</taxon>
        <taxon>Campylobacterales</taxon>
        <taxon>Sulfurospirillaceae</taxon>
        <taxon>Sulfurospirillum</taxon>
    </lineage>
</organism>
<protein>
    <submittedName>
        <fullName evidence="1">Uncharacterized protein</fullName>
    </submittedName>
</protein>
<reference evidence="1 2" key="2">
    <citation type="submission" date="2021-02" db="EMBL/GenBank/DDBJ databases">
        <title>Sulfurospirillum tamanensis sp. nov.</title>
        <authorList>
            <person name="Frolova A."/>
            <person name="Merkel A."/>
            <person name="Slobodkin A."/>
        </authorList>
    </citation>
    <scope>NUCLEOTIDE SEQUENCE [LARGE SCALE GENOMIC DNA]</scope>
    <source>
        <strain evidence="1 2">T05b</strain>
    </source>
</reference>
<keyword evidence="2" id="KW-1185">Reference proteome</keyword>
<comment type="caution">
    <text evidence="1">The sequence shown here is derived from an EMBL/GenBank/DDBJ whole genome shotgun (WGS) entry which is preliminary data.</text>
</comment>